<accession>A0A1T4RK87</accession>
<proteinExistence type="predicted"/>
<evidence type="ECO:0008006" key="3">
    <source>
        <dbReference type="Google" id="ProtNLM"/>
    </source>
</evidence>
<sequence length="76" mass="8519">MQKKLTISLNELVYDELCRVVGRGNISKFIENLIKPQLKASYLDAAYSEMAADSVREKDALEWSNALVGDGANEKR</sequence>
<evidence type="ECO:0000313" key="2">
    <source>
        <dbReference type="Proteomes" id="UP000190102"/>
    </source>
</evidence>
<evidence type="ECO:0000313" key="1">
    <source>
        <dbReference type="EMBL" id="SKA16404.1"/>
    </source>
</evidence>
<organism evidence="1 2">
    <name type="scientific">Trichlorobacter thiogenes</name>
    <dbReference type="NCBI Taxonomy" id="115783"/>
    <lineage>
        <taxon>Bacteria</taxon>
        <taxon>Pseudomonadati</taxon>
        <taxon>Thermodesulfobacteriota</taxon>
        <taxon>Desulfuromonadia</taxon>
        <taxon>Geobacterales</taxon>
        <taxon>Geobacteraceae</taxon>
        <taxon>Trichlorobacter</taxon>
    </lineage>
</organism>
<dbReference type="AlphaFoldDB" id="A0A1T4RK87"/>
<dbReference type="Proteomes" id="UP000190102">
    <property type="component" value="Unassembled WGS sequence"/>
</dbReference>
<dbReference type="STRING" id="115783.SAMN02745119_02925"/>
<keyword evidence="2" id="KW-1185">Reference proteome</keyword>
<dbReference type="EMBL" id="FUWR01000021">
    <property type="protein sequence ID" value="SKA16404.1"/>
    <property type="molecule type" value="Genomic_DNA"/>
</dbReference>
<protein>
    <recommendedName>
        <fullName evidence="3">Addiction module antitoxin</fullName>
    </recommendedName>
</protein>
<dbReference type="OrthoDB" id="573771at2"/>
<dbReference type="RefSeq" id="WP_078791143.1">
    <property type="nucleotide sequence ID" value="NZ_FUWR01000021.1"/>
</dbReference>
<gene>
    <name evidence="1" type="ORF">SAMN02745119_02925</name>
</gene>
<reference evidence="2" key="1">
    <citation type="submission" date="2017-02" db="EMBL/GenBank/DDBJ databases">
        <authorList>
            <person name="Varghese N."/>
            <person name="Submissions S."/>
        </authorList>
    </citation>
    <scope>NUCLEOTIDE SEQUENCE [LARGE SCALE GENOMIC DNA]</scope>
    <source>
        <strain evidence="2">ATCC BAA-34</strain>
    </source>
</reference>
<name>A0A1T4RK87_9BACT</name>